<evidence type="ECO:0000256" key="2">
    <source>
        <dbReference type="ARBA" id="ARBA00022475"/>
    </source>
</evidence>
<keyword evidence="3 6" id="KW-0812">Transmembrane</keyword>
<protein>
    <submittedName>
        <fullName evidence="7">Lipopolysaccharide biosynthesis protein</fullName>
    </submittedName>
</protein>
<evidence type="ECO:0000256" key="6">
    <source>
        <dbReference type="SAM" id="Phobius"/>
    </source>
</evidence>
<dbReference type="Pfam" id="PF01943">
    <property type="entry name" value="Polysacc_synt"/>
    <property type="match status" value="1"/>
</dbReference>
<feature type="transmembrane region" description="Helical" evidence="6">
    <location>
        <begin position="396"/>
        <end position="417"/>
    </location>
</feature>
<comment type="subcellular location">
    <subcellularLocation>
        <location evidence="1">Cell membrane</location>
        <topology evidence="1">Multi-pass membrane protein</topology>
    </subcellularLocation>
</comment>
<feature type="transmembrane region" description="Helical" evidence="6">
    <location>
        <begin position="462"/>
        <end position="481"/>
    </location>
</feature>
<dbReference type="EMBL" id="JBHULX010000039">
    <property type="protein sequence ID" value="MFD2592628.1"/>
    <property type="molecule type" value="Genomic_DNA"/>
</dbReference>
<reference evidence="8" key="1">
    <citation type="journal article" date="2019" name="Int. J. Syst. Evol. Microbiol.">
        <title>The Global Catalogue of Microorganisms (GCM) 10K type strain sequencing project: providing services to taxonomists for standard genome sequencing and annotation.</title>
        <authorList>
            <consortium name="The Broad Institute Genomics Platform"/>
            <consortium name="The Broad Institute Genome Sequencing Center for Infectious Disease"/>
            <person name="Wu L."/>
            <person name="Ma J."/>
        </authorList>
    </citation>
    <scope>NUCLEOTIDE SEQUENCE [LARGE SCALE GENOMIC DNA]</scope>
    <source>
        <strain evidence="8">KCTC 42423</strain>
    </source>
</reference>
<keyword evidence="4 6" id="KW-1133">Transmembrane helix</keyword>
<name>A0ABW5NEL1_9FLAO</name>
<organism evidence="7 8">
    <name type="scientific">Aquimarina hainanensis</name>
    <dbReference type="NCBI Taxonomy" id="1578017"/>
    <lineage>
        <taxon>Bacteria</taxon>
        <taxon>Pseudomonadati</taxon>
        <taxon>Bacteroidota</taxon>
        <taxon>Flavobacteriia</taxon>
        <taxon>Flavobacteriales</taxon>
        <taxon>Flavobacteriaceae</taxon>
        <taxon>Aquimarina</taxon>
    </lineage>
</organism>
<feature type="transmembrane region" description="Helical" evidence="6">
    <location>
        <begin position="81"/>
        <end position="106"/>
    </location>
</feature>
<dbReference type="InterPro" id="IPR002797">
    <property type="entry name" value="Polysacc_synth"/>
</dbReference>
<gene>
    <name evidence="7" type="ORF">ACFSTE_17465</name>
</gene>
<feature type="transmembrane region" description="Helical" evidence="6">
    <location>
        <begin position="40"/>
        <end position="60"/>
    </location>
</feature>
<sequence length="501" mass="55926">MSQLKKGAFLNYLTIVLTNVIGLVLTPFIISKIGDAEYGVYTAIGALIGSISVLDFGLTNTIVRFVAKYQAEKDKKGEENFLATVLLIYVFIALLIASVGTVFYFYLEDYFTKMSEEEIALSKKMFLILIFNLTISLPGGSFTGICSGYEMFVFPKTLNIIRYLVRSVMIVALLYMGGNALSIVILDTVLNVFIILSSIYFVFRKLNVKIKLHRWSNDFVIEILGYSVWVFVFALVGMFQWKAGHIVLGGISIPEVLAIYGVGIMLGSYYGAFSTAISGVFLPRATKMSVGNASGEELTSMMIKVGRLSFMVLLFILTAFSLFGKQFVFLWVGENYYDSWVIALLIMVAYTVPLVQAFGNSILEAKNKLSFKAVLYLTFMLVGTGIGALLAKEKGALGMITGSLIGWVVVQNVMNIYYHKVIKLNIFRFFKELINKILPVAILVFIIGWFINYLPGEGWFNFILKGVLYSLCYASLMYLLGMVSYEKDIFKNAIGSILSKF</sequence>
<feature type="transmembrane region" description="Helical" evidence="6">
    <location>
        <begin position="257"/>
        <end position="282"/>
    </location>
</feature>
<feature type="transmembrane region" description="Helical" evidence="6">
    <location>
        <begin position="371"/>
        <end position="390"/>
    </location>
</feature>
<evidence type="ECO:0000256" key="5">
    <source>
        <dbReference type="ARBA" id="ARBA00023136"/>
    </source>
</evidence>
<evidence type="ECO:0000313" key="8">
    <source>
        <dbReference type="Proteomes" id="UP001597459"/>
    </source>
</evidence>
<feature type="transmembrane region" description="Helical" evidence="6">
    <location>
        <begin position="437"/>
        <end position="456"/>
    </location>
</feature>
<evidence type="ECO:0000313" key="7">
    <source>
        <dbReference type="EMBL" id="MFD2592628.1"/>
    </source>
</evidence>
<comment type="caution">
    <text evidence="7">The sequence shown here is derived from an EMBL/GenBank/DDBJ whole genome shotgun (WGS) entry which is preliminary data.</text>
</comment>
<dbReference type="Proteomes" id="UP001597459">
    <property type="component" value="Unassembled WGS sequence"/>
</dbReference>
<feature type="transmembrane region" description="Helical" evidence="6">
    <location>
        <begin position="126"/>
        <end position="148"/>
    </location>
</feature>
<dbReference type="RefSeq" id="WP_378254675.1">
    <property type="nucleotide sequence ID" value="NZ_JBHSJV010000001.1"/>
</dbReference>
<dbReference type="PANTHER" id="PTHR30250">
    <property type="entry name" value="PST FAMILY PREDICTED COLANIC ACID TRANSPORTER"/>
    <property type="match status" value="1"/>
</dbReference>
<feature type="transmembrane region" description="Helical" evidence="6">
    <location>
        <begin position="339"/>
        <end position="359"/>
    </location>
</feature>
<evidence type="ECO:0000256" key="4">
    <source>
        <dbReference type="ARBA" id="ARBA00022989"/>
    </source>
</evidence>
<keyword evidence="5 6" id="KW-0472">Membrane</keyword>
<feature type="transmembrane region" description="Helical" evidence="6">
    <location>
        <begin position="223"/>
        <end position="241"/>
    </location>
</feature>
<accession>A0ABW5NEL1</accession>
<feature type="transmembrane region" description="Helical" evidence="6">
    <location>
        <begin position="310"/>
        <end position="333"/>
    </location>
</feature>
<keyword evidence="8" id="KW-1185">Reference proteome</keyword>
<feature type="transmembrane region" description="Helical" evidence="6">
    <location>
        <begin position="160"/>
        <end position="177"/>
    </location>
</feature>
<proteinExistence type="predicted"/>
<feature type="transmembrane region" description="Helical" evidence="6">
    <location>
        <begin position="12"/>
        <end position="34"/>
    </location>
</feature>
<dbReference type="PANTHER" id="PTHR30250:SF26">
    <property type="entry name" value="PSMA PROTEIN"/>
    <property type="match status" value="1"/>
</dbReference>
<evidence type="ECO:0000256" key="3">
    <source>
        <dbReference type="ARBA" id="ARBA00022692"/>
    </source>
</evidence>
<dbReference type="InterPro" id="IPR050833">
    <property type="entry name" value="Poly_Biosynth_Transport"/>
</dbReference>
<evidence type="ECO:0000256" key="1">
    <source>
        <dbReference type="ARBA" id="ARBA00004651"/>
    </source>
</evidence>
<feature type="transmembrane region" description="Helical" evidence="6">
    <location>
        <begin position="183"/>
        <end position="203"/>
    </location>
</feature>
<keyword evidence="2" id="KW-1003">Cell membrane</keyword>